<dbReference type="SUPFAM" id="SSF48008">
    <property type="entry name" value="GntR ligand-binding domain-like"/>
    <property type="match status" value="1"/>
</dbReference>
<keyword evidence="2" id="KW-0238">DNA-binding</keyword>
<dbReference type="Pfam" id="PF07729">
    <property type="entry name" value="FCD"/>
    <property type="match status" value="1"/>
</dbReference>
<evidence type="ECO:0000256" key="1">
    <source>
        <dbReference type="ARBA" id="ARBA00023015"/>
    </source>
</evidence>
<dbReference type="AlphaFoldDB" id="A0A7G9RG60"/>
<dbReference type="Gene3D" id="1.10.10.10">
    <property type="entry name" value="Winged helix-like DNA-binding domain superfamily/Winged helix DNA-binding domain"/>
    <property type="match status" value="1"/>
</dbReference>
<dbReference type="InterPro" id="IPR011711">
    <property type="entry name" value="GntR_C"/>
</dbReference>
<dbReference type="InterPro" id="IPR000524">
    <property type="entry name" value="Tscrpt_reg_HTH_GntR"/>
</dbReference>
<keyword evidence="6" id="KW-1185">Reference proteome</keyword>
<dbReference type="SMART" id="SM00895">
    <property type="entry name" value="FCD"/>
    <property type="match status" value="1"/>
</dbReference>
<dbReference type="GO" id="GO:0003677">
    <property type="term" value="F:DNA binding"/>
    <property type="evidence" value="ECO:0007669"/>
    <property type="project" value="UniProtKB-KW"/>
</dbReference>
<dbReference type="Proteomes" id="UP000515947">
    <property type="component" value="Chromosome"/>
</dbReference>
<dbReference type="InterPro" id="IPR036390">
    <property type="entry name" value="WH_DNA-bd_sf"/>
</dbReference>
<dbReference type="SUPFAM" id="SSF46785">
    <property type="entry name" value="Winged helix' DNA-binding domain"/>
    <property type="match status" value="1"/>
</dbReference>
<reference evidence="5 6" key="1">
    <citation type="submission" date="2020-08" db="EMBL/GenBank/DDBJ databases">
        <title>Genome sequence of Nocardioides mesophilus KACC 16243T.</title>
        <authorList>
            <person name="Hyun D.-W."/>
            <person name="Bae J.-W."/>
        </authorList>
    </citation>
    <scope>NUCLEOTIDE SEQUENCE [LARGE SCALE GENOMIC DNA]</scope>
    <source>
        <strain evidence="5 6">KACC 16243</strain>
    </source>
</reference>
<dbReference type="RefSeq" id="WP_187580425.1">
    <property type="nucleotide sequence ID" value="NZ_CP060713.1"/>
</dbReference>
<feature type="domain" description="HTH gntR-type" evidence="4">
    <location>
        <begin position="4"/>
        <end position="70"/>
    </location>
</feature>
<name>A0A7G9RG60_9ACTN</name>
<keyword evidence="1" id="KW-0805">Transcription regulation</keyword>
<dbReference type="PRINTS" id="PR00035">
    <property type="entry name" value="HTHGNTR"/>
</dbReference>
<dbReference type="InterPro" id="IPR008920">
    <property type="entry name" value="TF_FadR/GntR_C"/>
</dbReference>
<dbReference type="PANTHER" id="PTHR43537:SF41">
    <property type="entry name" value="TRANSCRIPTIONAL REGULATORY PROTEIN"/>
    <property type="match status" value="1"/>
</dbReference>
<evidence type="ECO:0000256" key="2">
    <source>
        <dbReference type="ARBA" id="ARBA00023125"/>
    </source>
</evidence>
<keyword evidence="3" id="KW-0804">Transcription</keyword>
<dbReference type="Gene3D" id="1.20.120.530">
    <property type="entry name" value="GntR ligand-binding domain-like"/>
    <property type="match status" value="1"/>
</dbReference>
<dbReference type="KEGG" id="nmes:H9L09_09915"/>
<dbReference type="InterPro" id="IPR036388">
    <property type="entry name" value="WH-like_DNA-bd_sf"/>
</dbReference>
<dbReference type="PANTHER" id="PTHR43537">
    <property type="entry name" value="TRANSCRIPTIONAL REGULATOR, GNTR FAMILY"/>
    <property type="match status" value="1"/>
</dbReference>
<proteinExistence type="predicted"/>
<accession>A0A7G9RG60</accession>
<dbReference type="PROSITE" id="PS50949">
    <property type="entry name" value="HTH_GNTR"/>
    <property type="match status" value="1"/>
</dbReference>
<dbReference type="EMBL" id="CP060713">
    <property type="protein sequence ID" value="QNN54585.1"/>
    <property type="molecule type" value="Genomic_DNA"/>
</dbReference>
<dbReference type="SMART" id="SM00345">
    <property type="entry name" value="HTH_GNTR"/>
    <property type="match status" value="1"/>
</dbReference>
<sequence length="216" mass="23583">MNRDSAAGRVAQGLRERVVSGALAPGSSLSQTAIAAEYGVSRIPVRDALQLLATDGLVDLQGTSAVVTPLSIEDLQELYELREAVEPLATRLAVPRVGRAEVARMVHLLGVMEDPATSPSDWIATNAAFHAVVYSLAGRPRTIALVDHLRRLTDRYVYFHLDVVGDVAHLQDEHRQILAAVRDQDARLAAELTRVHLVSSHDVVLRYLLRDDGSRT</sequence>
<dbReference type="Pfam" id="PF00392">
    <property type="entry name" value="GntR"/>
    <property type="match status" value="1"/>
</dbReference>
<protein>
    <submittedName>
        <fullName evidence="5">GntR family transcriptional regulator</fullName>
    </submittedName>
</protein>
<evidence type="ECO:0000256" key="3">
    <source>
        <dbReference type="ARBA" id="ARBA00023163"/>
    </source>
</evidence>
<organism evidence="5 6">
    <name type="scientific">Nocardioides mesophilus</name>
    <dbReference type="NCBI Taxonomy" id="433659"/>
    <lineage>
        <taxon>Bacteria</taxon>
        <taxon>Bacillati</taxon>
        <taxon>Actinomycetota</taxon>
        <taxon>Actinomycetes</taxon>
        <taxon>Propionibacteriales</taxon>
        <taxon>Nocardioidaceae</taxon>
        <taxon>Nocardioides</taxon>
    </lineage>
</organism>
<gene>
    <name evidence="5" type="ORF">H9L09_09915</name>
</gene>
<evidence type="ECO:0000313" key="5">
    <source>
        <dbReference type="EMBL" id="QNN54585.1"/>
    </source>
</evidence>
<evidence type="ECO:0000313" key="6">
    <source>
        <dbReference type="Proteomes" id="UP000515947"/>
    </source>
</evidence>
<evidence type="ECO:0000259" key="4">
    <source>
        <dbReference type="PROSITE" id="PS50949"/>
    </source>
</evidence>
<dbReference type="GO" id="GO:0003700">
    <property type="term" value="F:DNA-binding transcription factor activity"/>
    <property type="evidence" value="ECO:0007669"/>
    <property type="project" value="InterPro"/>
</dbReference>